<evidence type="ECO:0000313" key="2">
    <source>
        <dbReference type="EMBL" id="MBC9252496.1"/>
    </source>
</evidence>
<feature type="transmembrane region" description="Helical" evidence="1">
    <location>
        <begin position="6"/>
        <end position="29"/>
    </location>
</feature>
<accession>A0ABR7S7B0</accession>
<evidence type="ECO:0000256" key="1">
    <source>
        <dbReference type="SAM" id="Phobius"/>
    </source>
</evidence>
<dbReference type="Pfam" id="PF07963">
    <property type="entry name" value="N_methyl"/>
    <property type="match status" value="1"/>
</dbReference>
<reference evidence="2 3" key="1">
    <citation type="submission" date="2016-06" db="EMBL/GenBank/DDBJ databases">
        <authorList>
            <person name="Ramos C."/>
            <person name="Pintado A."/>
            <person name="Crespo-Gomez J.I."/>
        </authorList>
    </citation>
    <scope>NUCLEOTIDE SEQUENCE [LARGE SCALE GENOMIC DNA]</scope>
    <source>
        <strain evidence="2 3">AVO110</strain>
    </source>
</reference>
<keyword evidence="1" id="KW-0812">Transmembrane</keyword>
<gene>
    <name evidence="2" type="ORF">A9179_19705</name>
</gene>
<dbReference type="InterPro" id="IPR013362">
    <property type="entry name" value="Pilus_4_PilV"/>
</dbReference>
<proteinExistence type="predicted"/>
<protein>
    <submittedName>
        <fullName evidence="2">Type IV pilus modification protein PilV</fullName>
    </submittedName>
</protein>
<organism evidence="2 3">
    <name type="scientific">Aquipseudomonas alcaligenes</name>
    <name type="common">Pseudomonas alcaligenes</name>
    <dbReference type="NCBI Taxonomy" id="43263"/>
    <lineage>
        <taxon>Bacteria</taxon>
        <taxon>Pseudomonadati</taxon>
        <taxon>Pseudomonadota</taxon>
        <taxon>Gammaproteobacteria</taxon>
        <taxon>Pseudomonadales</taxon>
        <taxon>Pseudomonadaceae</taxon>
        <taxon>Aquipseudomonas</taxon>
    </lineage>
</organism>
<dbReference type="InterPro" id="IPR012902">
    <property type="entry name" value="N_methyl_site"/>
</dbReference>
<keyword evidence="1" id="KW-0472">Membrane</keyword>
<dbReference type="NCBIfam" id="TIGR02532">
    <property type="entry name" value="IV_pilin_GFxxxE"/>
    <property type="match status" value="1"/>
</dbReference>
<comment type="caution">
    <text evidence="2">The sequence shown here is derived from an EMBL/GenBank/DDBJ whole genome shotgun (WGS) entry which is preliminary data.</text>
</comment>
<keyword evidence="1" id="KW-1133">Transmembrane helix</keyword>
<dbReference type="Proteomes" id="UP000744555">
    <property type="component" value="Unassembled WGS sequence"/>
</dbReference>
<dbReference type="NCBIfam" id="TIGR02523">
    <property type="entry name" value="type_IV_pilV"/>
    <property type="match status" value="1"/>
</dbReference>
<sequence>MRHCGGFSMIEVLVSLVVTCVGVLGMFALQGRSIQYTQGAVNQNQAILLADNLLELMRSNPDGALSDDLFTTSSKYYKAPGTAFTSGSTALTSCLSRSRSTGGSAVASADLDCWLQDVGNLLPVNDTLFKASFAICPSSSPGYCTTSDSSVVMIQIAWVDKSGECPDNICVYRLRSEL</sequence>
<evidence type="ECO:0000313" key="3">
    <source>
        <dbReference type="Proteomes" id="UP000744555"/>
    </source>
</evidence>
<name>A0ABR7S7B0_AQUAC</name>
<keyword evidence="3" id="KW-1185">Reference proteome</keyword>
<dbReference type="EMBL" id="LZEU01000001">
    <property type="protein sequence ID" value="MBC9252496.1"/>
    <property type="molecule type" value="Genomic_DNA"/>
</dbReference>